<dbReference type="InterPro" id="IPR036983">
    <property type="entry name" value="AIM24_sf"/>
</dbReference>
<dbReference type="PANTHER" id="PTHR43657:SF1">
    <property type="entry name" value="ALTERED INHERITANCE OF MITOCHONDRIA PROTEIN 24, MITOCHONDRIAL"/>
    <property type="match status" value="1"/>
</dbReference>
<dbReference type="SUPFAM" id="SSF51219">
    <property type="entry name" value="TRAP-like"/>
    <property type="match status" value="1"/>
</dbReference>
<organism evidence="1 2">
    <name type="scientific">Candidatus Bilamarchaeum dharawalense</name>
    <dbReference type="NCBI Taxonomy" id="2885759"/>
    <lineage>
        <taxon>Archaea</taxon>
        <taxon>Candidatus Micrarchaeota</taxon>
        <taxon>Candidatus Micrarchaeia</taxon>
        <taxon>Candidatus Anstonellales</taxon>
        <taxon>Candidatus Bilamarchaeaceae</taxon>
        <taxon>Candidatus Bilamarchaeum</taxon>
    </lineage>
</organism>
<sequence length="225" mass="24415">MKNKIEGEVMQALTLELEPGEQVFAESGAMVWMSNNVNMESYMRGGLSAGIGRMFTGESLFMVRYTVTSGTGVVTFAPSFPGKILKLEIAPGKEMICQKDAFLVAQESVNLETVFKKKLGVGLFGGEGFLLQKLSGKGLAFVEIDGEVFEMNLKAGEKMKIDTGSIAMFEPTIKYEVEMVKGVKNMLFGGEGLFLATLEGPGKIWLQTMPASSLAQKIIPYIPKG</sequence>
<accession>A0A5E4LQG2</accession>
<dbReference type="Pfam" id="PF01987">
    <property type="entry name" value="AIM24"/>
    <property type="match status" value="1"/>
</dbReference>
<dbReference type="NCBIfam" id="TIGR00266">
    <property type="entry name" value="TIGR00266 family protein"/>
    <property type="match status" value="1"/>
</dbReference>
<protein>
    <submittedName>
        <fullName evidence="1">Mitochondrial biogenesis AIM24</fullName>
    </submittedName>
</protein>
<reference evidence="1 2" key="1">
    <citation type="submission" date="2019-08" db="EMBL/GenBank/DDBJ databases">
        <authorList>
            <person name="Vazquez-Campos X."/>
        </authorList>
    </citation>
    <scope>NUCLEOTIDE SEQUENCE [LARGE SCALE GENOMIC DNA]</scope>
    <source>
        <strain evidence="1">LFW-283_2</strain>
    </source>
</reference>
<dbReference type="InterPro" id="IPR016031">
    <property type="entry name" value="Trp_RNA-bd_attenuator-like_dom"/>
</dbReference>
<name>A0A5E4LQG2_9ARCH</name>
<dbReference type="AlphaFoldDB" id="A0A5E4LQG2"/>
<gene>
    <name evidence="1" type="ORF">LFW2832_00524</name>
</gene>
<dbReference type="InterPro" id="IPR002838">
    <property type="entry name" value="AIM24"/>
</dbReference>
<dbReference type="Gene3D" id="3.60.160.10">
    <property type="entry name" value="Mitochondrial biogenesis AIM24"/>
    <property type="match status" value="1"/>
</dbReference>
<proteinExistence type="predicted"/>
<dbReference type="EMBL" id="CABMJJ010000009">
    <property type="protein sequence ID" value="VVC03781.1"/>
    <property type="molecule type" value="Genomic_DNA"/>
</dbReference>
<dbReference type="PANTHER" id="PTHR43657">
    <property type="entry name" value="TRYPTOPHAN RNA-BINDING ATTENUATOR PROTEIN-LIKE PROTEIN"/>
    <property type="match status" value="1"/>
</dbReference>
<comment type="caution">
    <text evidence="1">The sequence shown here is derived from an EMBL/GenBank/DDBJ whole genome shotgun (WGS) entry which is preliminary data.</text>
</comment>
<dbReference type="Proteomes" id="UP000789941">
    <property type="component" value="Unassembled WGS sequence"/>
</dbReference>
<evidence type="ECO:0000313" key="1">
    <source>
        <dbReference type="EMBL" id="VVC03781.1"/>
    </source>
</evidence>
<evidence type="ECO:0000313" key="2">
    <source>
        <dbReference type="Proteomes" id="UP000789941"/>
    </source>
</evidence>